<dbReference type="AlphaFoldDB" id="A0A1M4ZD60"/>
<sequence>MNKNYNVKIEGNEELLERFIDAIWSDTIKESAEYPHPLELPTGELFLIDSIIRYFLNKAPFTAEKAGQFCDKIRKQAPEGFQEYSLEKWVEENVQKPFFGKAPVRSADDYLLSPGTDLSAVNPEHLSFVCYVAICLMKYGASFEIVTVNRYFRMVKSLGSNEVEELKKYGSGKLATQLTNYKDENVSCVANDVFATIKIKVNQECEAAYQAIFQFINALLKVDFPKSYSIEFSAKTKQILPIKGLIKTGVHHLFANAVQYPDLHKLIEEYALLAMKKWEWYHNLQDENCAMPSTFAVFALGLESEKHFELVKKYMQEVDEEHQSIQEKFTPAFVEKFGISKASLPVFISCILSMQEHKPFKLFAEAFHNVENLQLLLDCKRNFTDYISKSSKEDWSEEDAREMPAYIWTYVIYSIWGPDNKYPALIKKSPPEMKAFYEELLQ</sequence>
<gene>
    <name evidence="1" type="ORF">SAMN04488522_102283</name>
</gene>
<proteinExistence type="predicted"/>
<dbReference type="EMBL" id="FQUQ01000002">
    <property type="protein sequence ID" value="SHF15993.1"/>
    <property type="molecule type" value="Genomic_DNA"/>
</dbReference>
<accession>A0A1M4ZD60</accession>
<dbReference type="STRING" id="288992.SAMN04488522_102283"/>
<evidence type="ECO:0000313" key="1">
    <source>
        <dbReference type="EMBL" id="SHF15993.1"/>
    </source>
</evidence>
<organism evidence="1 2">
    <name type="scientific">Pedobacter caeni</name>
    <dbReference type="NCBI Taxonomy" id="288992"/>
    <lineage>
        <taxon>Bacteria</taxon>
        <taxon>Pseudomonadati</taxon>
        <taxon>Bacteroidota</taxon>
        <taxon>Sphingobacteriia</taxon>
        <taxon>Sphingobacteriales</taxon>
        <taxon>Sphingobacteriaceae</taxon>
        <taxon>Pedobacter</taxon>
    </lineage>
</organism>
<name>A0A1M4ZD60_9SPHI</name>
<dbReference type="Pfam" id="PF19635">
    <property type="entry name" value="DUF6138"/>
    <property type="match status" value="1"/>
</dbReference>
<dbReference type="RefSeq" id="WP_073230079.1">
    <property type="nucleotide sequence ID" value="NZ_FQUQ01000002.1"/>
</dbReference>
<dbReference type="OrthoDB" id="1089802at2"/>
<keyword evidence="2" id="KW-1185">Reference proteome</keyword>
<reference evidence="2" key="1">
    <citation type="submission" date="2016-11" db="EMBL/GenBank/DDBJ databases">
        <authorList>
            <person name="Varghese N."/>
            <person name="Submissions S."/>
        </authorList>
    </citation>
    <scope>NUCLEOTIDE SEQUENCE [LARGE SCALE GENOMIC DNA]</scope>
    <source>
        <strain evidence="2">DSM 16990</strain>
    </source>
</reference>
<dbReference type="InterPro" id="IPR046136">
    <property type="entry name" value="DUF6138"/>
</dbReference>
<dbReference type="Proteomes" id="UP000184287">
    <property type="component" value="Unassembled WGS sequence"/>
</dbReference>
<protein>
    <submittedName>
        <fullName evidence="1">Uncharacterized protein</fullName>
    </submittedName>
</protein>
<evidence type="ECO:0000313" key="2">
    <source>
        <dbReference type="Proteomes" id="UP000184287"/>
    </source>
</evidence>